<reference evidence="5 6" key="2">
    <citation type="submission" date="2016-05" db="EMBL/GenBank/DDBJ databases">
        <title>Lineage-specific infection strategies underlie the spectrum of fungal disease in amphibians.</title>
        <authorList>
            <person name="Cuomo C.A."/>
            <person name="Farrer R.A."/>
            <person name="James T."/>
            <person name="Longcore J."/>
            <person name="Birren B."/>
        </authorList>
    </citation>
    <scope>NUCLEOTIDE SEQUENCE [LARGE SCALE GENOMIC DNA]</scope>
    <source>
        <strain evidence="5 6">JEL423</strain>
    </source>
</reference>
<reference evidence="5 6" key="1">
    <citation type="submission" date="2006-10" db="EMBL/GenBank/DDBJ databases">
        <title>The Genome Sequence of Batrachochytrium dendrobatidis JEL423.</title>
        <authorList>
            <consortium name="The Broad Institute Genome Sequencing Platform"/>
            <person name="Birren B."/>
            <person name="Lander E."/>
            <person name="Galagan J."/>
            <person name="Cuomo C."/>
            <person name="Devon K."/>
            <person name="Jaffe D."/>
            <person name="Butler J."/>
            <person name="Alvarez P."/>
            <person name="Gnerre S."/>
            <person name="Grabherr M."/>
            <person name="Kleber M."/>
            <person name="Mauceli E."/>
            <person name="Brockman W."/>
            <person name="Young S."/>
            <person name="LaButti K."/>
            <person name="Sykes S."/>
            <person name="DeCaprio D."/>
            <person name="Crawford M."/>
            <person name="Koehrsen M."/>
            <person name="Engels R."/>
            <person name="Montgomery P."/>
            <person name="Pearson M."/>
            <person name="Howarth C."/>
            <person name="Larson L."/>
            <person name="White J."/>
            <person name="O'Leary S."/>
            <person name="Kodira C."/>
            <person name="Zeng Q."/>
            <person name="Yandava C."/>
            <person name="Alvarado L."/>
            <person name="Longcore J."/>
            <person name="James T."/>
        </authorList>
    </citation>
    <scope>NUCLEOTIDE SEQUENCE [LARGE SCALE GENOMIC DNA]</scope>
    <source>
        <strain evidence="5 6">JEL423</strain>
    </source>
</reference>
<dbReference type="EMBL" id="DS022310">
    <property type="protein sequence ID" value="OAJ43455.1"/>
    <property type="molecule type" value="Genomic_DNA"/>
</dbReference>
<feature type="transmembrane region" description="Helical" evidence="3">
    <location>
        <begin position="82"/>
        <end position="104"/>
    </location>
</feature>
<feature type="transmembrane region" description="Helical" evidence="3">
    <location>
        <begin position="54"/>
        <end position="76"/>
    </location>
</feature>
<dbReference type="Gene3D" id="2.30.30.40">
    <property type="entry name" value="SH3 Domains"/>
    <property type="match status" value="1"/>
</dbReference>
<name>A0A177WUX3_BATDL</name>
<dbReference type="SUPFAM" id="SSF50044">
    <property type="entry name" value="SH3-domain"/>
    <property type="match status" value="1"/>
</dbReference>
<gene>
    <name evidence="5" type="ORF">BDEG_26814</name>
</gene>
<evidence type="ECO:0000313" key="6">
    <source>
        <dbReference type="Proteomes" id="UP000077115"/>
    </source>
</evidence>
<dbReference type="PRINTS" id="PR00452">
    <property type="entry name" value="SH3DOMAIN"/>
</dbReference>
<dbReference type="PROSITE" id="PS50002">
    <property type="entry name" value="SH3"/>
    <property type="match status" value="1"/>
</dbReference>
<evidence type="ECO:0000256" key="2">
    <source>
        <dbReference type="PROSITE-ProRule" id="PRU00192"/>
    </source>
</evidence>
<feature type="transmembrane region" description="Helical" evidence="3">
    <location>
        <begin position="116"/>
        <end position="139"/>
    </location>
</feature>
<feature type="transmembrane region" description="Helical" evidence="3">
    <location>
        <begin position="14"/>
        <end position="42"/>
    </location>
</feature>
<evidence type="ECO:0000256" key="3">
    <source>
        <dbReference type="SAM" id="Phobius"/>
    </source>
</evidence>
<dbReference type="AlphaFoldDB" id="A0A177WUX3"/>
<dbReference type="Proteomes" id="UP000077115">
    <property type="component" value="Unassembled WGS sequence"/>
</dbReference>
<keyword evidence="3" id="KW-0472">Membrane</keyword>
<keyword evidence="3" id="KW-0812">Transmembrane</keyword>
<evidence type="ECO:0000313" key="5">
    <source>
        <dbReference type="EMBL" id="OAJ43455.1"/>
    </source>
</evidence>
<keyword evidence="1 2" id="KW-0728">SH3 domain</keyword>
<sequence length="332" mass="35498">MKIAFDVGCLRDHLYAAIAVLVGLFGWFMSFIGLCLIGTTIAPFANDVKRNRINWFYTFLHLFVLLAVSATIFTRTVRPTRVAVSGFLSLSLVTLFLGMDLAILEAQFTSSIASAANVRAAGTFFLTASFAILLCYYGIEWETIFDNQDSGYIKPRNSTYGPPISSAAPRSAGFALPTMNFNAPTKPTQSEQPTTSNPSQSLISSAVPIGMAPAPTSRANMLTSNTAVVTQNNTIGGQSPAMPAATATPGSLAFKSSAAPSSAISNELNTGRQVKALYAYTANASDPAEISFVKGEILTIIETKGKWWRVTKTLENGSKMDGIAPSNYLQIL</sequence>
<dbReference type="OrthoDB" id="5983572at2759"/>
<dbReference type="InterPro" id="IPR001452">
    <property type="entry name" value="SH3_domain"/>
</dbReference>
<dbReference type="Pfam" id="PF00018">
    <property type="entry name" value="SH3_1"/>
    <property type="match status" value="1"/>
</dbReference>
<dbReference type="SMART" id="SM00326">
    <property type="entry name" value="SH3"/>
    <property type="match status" value="1"/>
</dbReference>
<keyword evidence="3" id="KW-1133">Transmembrane helix</keyword>
<dbReference type="InterPro" id="IPR036028">
    <property type="entry name" value="SH3-like_dom_sf"/>
</dbReference>
<protein>
    <recommendedName>
        <fullName evidence="4">SH3 domain-containing protein</fullName>
    </recommendedName>
</protein>
<evidence type="ECO:0000256" key="1">
    <source>
        <dbReference type="ARBA" id="ARBA00022443"/>
    </source>
</evidence>
<evidence type="ECO:0000259" key="4">
    <source>
        <dbReference type="PROSITE" id="PS50002"/>
    </source>
</evidence>
<accession>A0A177WUX3</accession>
<feature type="domain" description="SH3" evidence="4">
    <location>
        <begin position="269"/>
        <end position="332"/>
    </location>
</feature>
<proteinExistence type="predicted"/>
<organism evidence="5 6">
    <name type="scientific">Batrachochytrium dendrobatidis (strain JEL423)</name>
    <dbReference type="NCBI Taxonomy" id="403673"/>
    <lineage>
        <taxon>Eukaryota</taxon>
        <taxon>Fungi</taxon>
        <taxon>Fungi incertae sedis</taxon>
        <taxon>Chytridiomycota</taxon>
        <taxon>Chytridiomycota incertae sedis</taxon>
        <taxon>Chytridiomycetes</taxon>
        <taxon>Rhizophydiales</taxon>
        <taxon>Rhizophydiales incertae sedis</taxon>
        <taxon>Batrachochytrium</taxon>
    </lineage>
</organism>
<dbReference type="VEuPathDB" id="FungiDB:BDEG_26814"/>
<dbReference type="STRING" id="403673.A0A177WUX3"/>